<keyword evidence="1" id="KW-0732">Signal</keyword>
<comment type="caution">
    <text evidence="2">The sequence shown here is derived from an EMBL/GenBank/DDBJ whole genome shotgun (WGS) entry which is preliminary data.</text>
</comment>
<feature type="chain" id="PRO_5045875798" evidence="1">
    <location>
        <begin position="24"/>
        <end position="291"/>
    </location>
</feature>
<name>A0ABS2EQA7_9LACO</name>
<dbReference type="PROSITE" id="PS51257">
    <property type="entry name" value="PROKAR_LIPOPROTEIN"/>
    <property type="match status" value="1"/>
</dbReference>
<evidence type="ECO:0000313" key="2">
    <source>
        <dbReference type="EMBL" id="MBM6754694.1"/>
    </source>
</evidence>
<reference evidence="2 3" key="1">
    <citation type="journal article" date="2021" name="Sci. Rep.">
        <title>The distribution of antibiotic resistance genes in chicken gut microbiota commensals.</title>
        <authorList>
            <person name="Juricova H."/>
            <person name="Matiasovicova J."/>
            <person name="Kubasova T."/>
            <person name="Cejkova D."/>
            <person name="Rychlik I."/>
        </authorList>
    </citation>
    <scope>NUCLEOTIDE SEQUENCE [LARGE SCALE GENOMIC DNA]</scope>
    <source>
        <strain evidence="2 3">An810</strain>
    </source>
</reference>
<protein>
    <submittedName>
        <fullName evidence="2">Alpha/beta hydrolase</fullName>
    </submittedName>
</protein>
<dbReference type="SUPFAM" id="SSF53474">
    <property type="entry name" value="alpha/beta-Hydrolases"/>
    <property type="match status" value="1"/>
</dbReference>
<gene>
    <name evidence="2" type="ORF">H5993_07985</name>
</gene>
<dbReference type="EMBL" id="JACJJQ010000044">
    <property type="protein sequence ID" value="MBM6754694.1"/>
    <property type="molecule type" value="Genomic_DNA"/>
</dbReference>
<dbReference type="Proteomes" id="UP000776629">
    <property type="component" value="Unassembled WGS sequence"/>
</dbReference>
<evidence type="ECO:0000256" key="1">
    <source>
        <dbReference type="SAM" id="SignalP"/>
    </source>
</evidence>
<dbReference type="InterPro" id="IPR010315">
    <property type="entry name" value="DUF915_hydro-like"/>
</dbReference>
<dbReference type="RefSeq" id="WP_204776951.1">
    <property type="nucleotide sequence ID" value="NZ_JACJJQ010000044.1"/>
</dbReference>
<dbReference type="InterPro" id="IPR029058">
    <property type="entry name" value="AB_hydrolase_fold"/>
</dbReference>
<dbReference type="GO" id="GO:0016787">
    <property type="term" value="F:hydrolase activity"/>
    <property type="evidence" value="ECO:0007669"/>
    <property type="project" value="UniProtKB-KW"/>
</dbReference>
<keyword evidence="2" id="KW-0378">Hydrolase</keyword>
<organism evidence="2 3">
    <name type="scientific">Limosilactobacillus alvi</name>
    <dbReference type="NCBI Taxonomy" id="990412"/>
    <lineage>
        <taxon>Bacteria</taxon>
        <taxon>Bacillati</taxon>
        <taxon>Bacillota</taxon>
        <taxon>Bacilli</taxon>
        <taxon>Lactobacillales</taxon>
        <taxon>Lactobacillaceae</taxon>
        <taxon>Limosilactobacillus</taxon>
    </lineage>
</organism>
<evidence type="ECO:0000313" key="3">
    <source>
        <dbReference type="Proteomes" id="UP000776629"/>
    </source>
</evidence>
<keyword evidence="3" id="KW-1185">Reference proteome</keyword>
<sequence>MRNLWRWLTVVVAVIVTTSLATACHAQKVKESTSYVSSTTPTIFFHGWGSSYRAEQQMTHYTKDHGVTNTIVRANVAKNGKVTWQGNIKRGTKNPIIEVNLANNKSTNLGEKSISDGYSKSSNYVFDVLAATQKKFGFTKVNIVAHSMGNLQVYYYLRNHGADPKLPQIQKLVDIAGHWNGLEVEKGANKVTLNPKTGEPSQQLPEYAGLITLRNTFPQQIKVLNIYGNLEDGSNSDGTVPNVSSKSLRWLLNNRAKSYQELEIKGKMGQHSKLHKNKQVDRALVKFIWEK</sequence>
<dbReference type="Gene3D" id="3.40.50.1820">
    <property type="entry name" value="alpha/beta hydrolase"/>
    <property type="match status" value="1"/>
</dbReference>
<dbReference type="Pfam" id="PF06028">
    <property type="entry name" value="DUF915"/>
    <property type="match status" value="1"/>
</dbReference>
<feature type="signal peptide" evidence="1">
    <location>
        <begin position="1"/>
        <end position="23"/>
    </location>
</feature>
<proteinExistence type="predicted"/>
<accession>A0ABS2EQA7</accession>